<evidence type="ECO:0000259" key="11">
    <source>
        <dbReference type="PROSITE" id="PS51194"/>
    </source>
</evidence>
<comment type="catalytic activity">
    <reaction evidence="6">
        <text>ATP + H2O = ADP + phosphate + H(+)</text>
        <dbReference type="Rhea" id="RHEA:13065"/>
        <dbReference type="ChEBI" id="CHEBI:15377"/>
        <dbReference type="ChEBI" id="CHEBI:15378"/>
        <dbReference type="ChEBI" id="CHEBI:30616"/>
        <dbReference type="ChEBI" id="CHEBI:43474"/>
        <dbReference type="ChEBI" id="CHEBI:456216"/>
        <dbReference type="EC" id="3.6.4.13"/>
    </reaction>
</comment>
<dbReference type="SMART" id="SM00490">
    <property type="entry name" value="HELICc"/>
    <property type="match status" value="1"/>
</dbReference>
<sequence length="597" mass="68117">MAPRNSRRKLRLRGYAIKRALQKNRKSKSMEKRSMEKVSPVVPEQLRSAALRVQARSRARELTPIVASSLASRSSWRNNERSSRTNTERSSSTFSSSPKRRELIFDFRRERDDKNRVELGRDKSCSRPRSRSPLRKSRSGSKIANLVEFNRGFYDEHPYTKSRHRSVINAYREEHDIFVHISGGHRRDAISKGLKPILSFLEAPFSEYVLHKLRRQNFDGPTPIQAQGWPVALSSSNMVGIARTGAGKTLAYILPALTHIRAQPSLRRGEGPIALILVPTRELAQQIQKVVFDYTDPHKVRSICVFGGCSTTVQLSAIHRGCKIVVATPGRLIDFLIQGQISLNRCTYLVLDEADRMLDMGFAPQIKRILADTRPDRQILMWSATWPLNVERLARGIMKSFTLINVGSLDLTANPNITQMVEVCEEKEKLMLLKKFLTEIYDISDEPGKILIFAERKRRVDDLVQYIASFDVRCESIHGDKSQMERDFVLRDFRNGLCNILVATDVASRGLHVPGIKFVINYDFPHSTEGYIHRIGRSGRSNTKGTAISLFTINNVRLAQPLIEVLREANQDINPQLRRLADVYSSSKWRRPFASRR</sequence>
<dbReference type="InterPro" id="IPR027417">
    <property type="entry name" value="P-loop_NTPase"/>
</dbReference>
<dbReference type="GO" id="GO:0016787">
    <property type="term" value="F:hydrolase activity"/>
    <property type="evidence" value="ECO:0007669"/>
    <property type="project" value="UniProtKB-KW"/>
</dbReference>
<evidence type="ECO:0000256" key="3">
    <source>
        <dbReference type="ARBA" id="ARBA00022801"/>
    </source>
</evidence>
<reference evidence="14" key="1">
    <citation type="submission" date="2025-08" db="UniProtKB">
        <authorList>
            <consortium name="RefSeq"/>
        </authorList>
    </citation>
    <scope>IDENTIFICATION</scope>
    <source>
        <strain evidence="14">11010-0011.00</strain>
        <tissue evidence="14">Whole body</tissue>
    </source>
</reference>
<dbReference type="Pfam" id="PF00270">
    <property type="entry name" value="DEAD"/>
    <property type="match status" value="1"/>
</dbReference>
<evidence type="ECO:0000259" key="10">
    <source>
        <dbReference type="PROSITE" id="PS51192"/>
    </source>
</evidence>
<dbReference type="InterPro" id="IPR014014">
    <property type="entry name" value="RNA_helicase_DEAD_Q_motif"/>
</dbReference>
<keyword evidence="3 8" id="KW-0378">Hydrolase</keyword>
<dbReference type="Gene3D" id="3.40.50.300">
    <property type="entry name" value="P-loop containing nucleotide triphosphate hydrolases"/>
    <property type="match status" value="2"/>
</dbReference>
<dbReference type="GO" id="GO:0031047">
    <property type="term" value="P:regulatory ncRNA-mediated gene silencing"/>
    <property type="evidence" value="ECO:0007669"/>
    <property type="project" value="UniProtKB-ARBA"/>
</dbReference>
<dbReference type="FunFam" id="3.40.50.300:FF:000008">
    <property type="entry name" value="ATP-dependent RNA helicase RhlB"/>
    <property type="match status" value="1"/>
</dbReference>
<evidence type="ECO:0000256" key="7">
    <source>
        <dbReference type="PROSITE-ProRule" id="PRU00552"/>
    </source>
</evidence>
<dbReference type="GO" id="GO:0003676">
    <property type="term" value="F:nucleic acid binding"/>
    <property type="evidence" value="ECO:0007669"/>
    <property type="project" value="InterPro"/>
</dbReference>
<gene>
    <name evidence="14" type="primary">LOC115633318</name>
</gene>
<evidence type="ECO:0000256" key="4">
    <source>
        <dbReference type="ARBA" id="ARBA00022806"/>
    </source>
</evidence>
<dbReference type="GO" id="GO:0005524">
    <property type="term" value="F:ATP binding"/>
    <property type="evidence" value="ECO:0007669"/>
    <property type="project" value="UniProtKB-KW"/>
</dbReference>
<keyword evidence="5 8" id="KW-0067">ATP-binding</keyword>
<proteinExistence type="inferred from homology"/>
<name>A0A6J2UGR2_DROLE</name>
<dbReference type="InterPro" id="IPR014001">
    <property type="entry name" value="Helicase_ATP-bd"/>
</dbReference>
<dbReference type="FunFam" id="3.40.50.300:FF:000079">
    <property type="entry name" value="probable ATP-dependent RNA helicase DDX17"/>
    <property type="match status" value="1"/>
</dbReference>
<feature type="domain" description="DEAD-box RNA helicase Q" evidence="12">
    <location>
        <begin position="198"/>
        <end position="226"/>
    </location>
</feature>
<dbReference type="InterPro" id="IPR001650">
    <property type="entry name" value="Helicase_C-like"/>
</dbReference>
<feature type="compositionally biased region" description="Low complexity" evidence="9">
    <location>
        <begin position="88"/>
        <end position="97"/>
    </location>
</feature>
<dbReference type="GeneID" id="115633318"/>
<dbReference type="GO" id="GO:0003724">
    <property type="term" value="F:RNA helicase activity"/>
    <property type="evidence" value="ECO:0007669"/>
    <property type="project" value="UniProtKB-EC"/>
</dbReference>
<keyword evidence="2 8" id="KW-0547">Nucleotide-binding</keyword>
<dbReference type="PROSITE" id="PS00039">
    <property type="entry name" value="DEAD_ATP_HELICASE"/>
    <property type="match status" value="1"/>
</dbReference>
<dbReference type="Proteomes" id="UP000504634">
    <property type="component" value="Unplaced"/>
</dbReference>
<evidence type="ECO:0000256" key="1">
    <source>
        <dbReference type="ARBA" id="ARBA00012552"/>
    </source>
</evidence>
<evidence type="ECO:0000313" key="13">
    <source>
        <dbReference type="Proteomes" id="UP000504634"/>
    </source>
</evidence>
<feature type="region of interest" description="Disordered" evidence="9">
    <location>
        <begin position="68"/>
        <end position="97"/>
    </location>
</feature>
<evidence type="ECO:0000256" key="6">
    <source>
        <dbReference type="ARBA" id="ARBA00047984"/>
    </source>
</evidence>
<keyword evidence="4 8" id="KW-0347">Helicase</keyword>
<feature type="domain" description="Helicase C-terminal" evidence="11">
    <location>
        <begin position="416"/>
        <end position="581"/>
    </location>
</feature>
<feature type="short sequence motif" description="Q motif" evidence="7">
    <location>
        <begin position="198"/>
        <end position="226"/>
    </location>
</feature>
<dbReference type="AlphaFoldDB" id="A0A6J2UGR2"/>
<feature type="compositionally biased region" description="Basic and acidic residues" evidence="9">
    <location>
        <begin position="78"/>
        <end position="87"/>
    </location>
</feature>
<dbReference type="PROSITE" id="PS51195">
    <property type="entry name" value="Q_MOTIF"/>
    <property type="match status" value="1"/>
</dbReference>
<dbReference type="CDD" id="cd18787">
    <property type="entry name" value="SF2_C_DEAD"/>
    <property type="match status" value="1"/>
</dbReference>
<comment type="similarity">
    <text evidence="8">Belongs to the DEAD box helicase family.</text>
</comment>
<dbReference type="SMART" id="SM00487">
    <property type="entry name" value="DEXDc"/>
    <property type="match status" value="1"/>
</dbReference>
<dbReference type="InterPro" id="IPR011545">
    <property type="entry name" value="DEAD/DEAH_box_helicase_dom"/>
</dbReference>
<dbReference type="PROSITE" id="PS51192">
    <property type="entry name" value="HELICASE_ATP_BIND_1"/>
    <property type="match status" value="1"/>
</dbReference>
<accession>A0A6J2UGR2</accession>
<feature type="compositionally biased region" description="Basic residues" evidence="9">
    <location>
        <begin position="126"/>
        <end position="139"/>
    </location>
</feature>
<evidence type="ECO:0000313" key="14">
    <source>
        <dbReference type="RefSeq" id="XP_030386608.1"/>
    </source>
</evidence>
<feature type="region of interest" description="Disordered" evidence="9">
    <location>
        <begin position="117"/>
        <end position="139"/>
    </location>
</feature>
<feature type="region of interest" description="Disordered" evidence="9">
    <location>
        <begin position="19"/>
        <end position="41"/>
    </location>
</feature>
<dbReference type="PROSITE" id="PS51194">
    <property type="entry name" value="HELICASE_CTER"/>
    <property type="match status" value="1"/>
</dbReference>
<organism evidence="13 14">
    <name type="scientific">Drosophila lebanonensis</name>
    <name type="common">Fruit fly</name>
    <name type="synonym">Scaptodrosophila lebanonensis</name>
    <dbReference type="NCBI Taxonomy" id="7225"/>
    <lineage>
        <taxon>Eukaryota</taxon>
        <taxon>Metazoa</taxon>
        <taxon>Ecdysozoa</taxon>
        <taxon>Arthropoda</taxon>
        <taxon>Hexapoda</taxon>
        <taxon>Insecta</taxon>
        <taxon>Pterygota</taxon>
        <taxon>Neoptera</taxon>
        <taxon>Endopterygota</taxon>
        <taxon>Diptera</taxon>
        <taxon>Brachycera</taxon>
        <taxon>Muscomorpha</taxon>
        <taxon>Ephydroidea</taxon>
        <taxon>Drosophilidae</taxon>
        <taxon>Scaptodrosophila</taxon>
    </lineage>
</organism>
<evidence type="ECO:0000259" key="12">
    <source>
        <dbReference type="PROSITE" id="PS51195"/>
    </source>
</evidence>
<dbReference type="InterPro" id="IPR000629">
    <property type="entry name" value="RNA-helicase_DEAD-box_CS"/>
</dbReference>
<dbReference type="SUPFAM" id="SSF52540">
    <property type="entry name" value="P-loop containing nucleoside triphosphate hydrolases"/>
    <property type="match status" value="1"/>
</dbReference>
<keyword evidence="13" id="KW-1185">Reference proteome</keyword>
<protein>
    <recommendedName>
        <fullName evidence="1">RNA helicase</fullName>
        <ecNumber evidence="1">3.6.4.13</ecNumber>
    </recommendedName>
</protein>
<dbReference type="OrthoDB" id="196131at2759"/>
<dbReference type="RefSeq" id="XP_030386608.1">
    <property type="nucleotide sequence ID" value="XM_030530748.1"/>
</dbReference>
<feature type="domain" description="Helicase ATP-binding" evidence="10">
    <location>
        <begin position="229"/>
        <end position="404"/>
    </location>
</feature>
<dbReference type="Pfam" id="PF00271">
    <property type="entry name" value="Helicase_C"/>
    <property type="match status" value="1"/>
</dbReference>
<dbReference type="PANTHER" id="PTHR47958">
    <property type="entry name" value="ATP-DEPENDENT RNA HELICASE DBP3"/>
    <property type="match status" value="1"/>
</dbReference>
<evidence type="ECO:0000256" key="8">
    <source>
        <dbReference type="RuleBase" id="RU000492"/>
    </source>
</evidence>
<evidence type="ECO:0000256" key="5">
    <source>
        <dbReference type="ARBA" id="ARBA00022840"/>
    </source>
</evidence>
<evidence type="ECO:0000256" key="2">
    <source>
        <dbReference type="ARBA" id="ARBA00022741"/>
    </source>
</evidence>
<evidence type="ECO:0000256" key="9">
    <source>
        <dbReference type="SAM" id="MobiDB-lite"/>
    </source>
</evidence>
<dbReference type="EC" id="3.6.4.13" evidence="1"/>